<dbReference type="CDD" id="cd00154">
    <property type="entry name" value="Rab"/>
    <property type="match status" value="1"/>
</dbReference>
<dbReference type="EMBL" id="BX284605">
    <property type="protein sequence ID" value="CAB07357.1"/>
    <property type="molecule type" value="Genomic_DNA"/>
</dbReference>
<keyword evidence="3" id="KW-1185">Reference proteome</keyword>
<dbReference type="HOGENOM" id="CLU_041217_23_1_1"/>
<dbReference type="InterPro" id="IPR027417">
    <property type="entry name" value="P-loop_NTPase"/>
</dbReference>
<dbReference type="GO" id="GO:0003924">
    <property type="term" value="F:GTPase activity"/>
    <property type="evidence" value="ECO:0000318"/>
    <property type="project" value="GO_Central"/>
</dbReference>
<dbReference type="InterPro" id="IPR005225">
    <property type="entry name" value="Small_GTP-bd"/>
</dbReference>
<dbReference type="Pfam" id="PF00071">
    <property type="entry name" value="Ras"/>
    <property type="match status" value="1"/>
</dbReference>
<comment type="similarity">
    <text evidence="1">Belongs to the small GTPase superfamily. Rab family.</text>
</comment>
<dbReference type="STRING" id="6239.F11A5.4.1"/>
<dbReference type="OrthoDB" id="9989112at2759"/>
<dbReference type="FunFam" id="3.40.50.300:FF:002698">
    <property type="entry name" value="Rab2b/ Small GTPase"/>
    <property type="match status" value="1"/>
</dbReference>
<organism evidence="2 3">
    <name type="scientific">Caenorhabditis elegans</name>
    <dbReference type="NCBI Taxonomy" id="6239"/>
    <lineage>
        <taxon>Eukaryota</taxon>
        <taxon>Metazoa</taxon>
        <taxon>Ecdysozoa</taxon>
        <taxon>Nematoda</taxon>
        <taxon>Chromadorea</taxon>
        <taxon>Rhabditida</taxon>
        <taxon>Rhabditina</taxon>
        <taxon>Rhabditomorpha</taxon>
        <taxon>Rhabditoidea</taxon>
        <taxon>Rhabditidae</taxon>
        <taxon>Peloderinae</taxon>
        <taxon>Caenorhabditis</taxon>
    </lineage>
</organism>
<dbReference type="KEGG" id="cel:CELE_F11A5.4"/>
<evidence type="ECO:0000313" key="4">
    <source>
        <dbReference type="WormBase" id="F11A5.4"/>
    </source>
</evidence>
<dbReference type="InterPro" id="IPR001806">
    <property type="entry name" value="Small_GTPase"/>
</dbReference>
<dbReference type="GO" id="GO:0005794">
    <property type="term" value="C:Golgi apparatus"/>
    <property type="evidence" value="ECO:0000318"/>
    <property type="project" value="GO_Central"/>
</dbReference>
<dbReference type="Bgee" id="WBGene00008672">
    <property type="expression patterns" value="Expressed in pharyngeal muscle cell (C elegans)"/>
</dbReference>
<dbReference type="WormBase" id="F11A5.4">
    <property type="protein sequence ID" value="CE15782"/>
    <property type="gene ID" value="WBGene00008672"/>
    <property type="gene designation" value="rabr-3"/>
</dbReference>
<evidence type="ECO:0000313" key="3">
    <source>
        <dbReference type="Proteomes" id="UP000001940"/>
    </source>
</evidence>
<dbReference type="SMART" id="SM00175">
    <property type="entry name" value="RAB"/>
    <property type="match status" value="1"/>
</dbReference>
<dbReference type="SMART" id="SM00176">
    <property type="entry name" value="RAN"/>
    <property type="match status" value="1"/>
</dbReference>
<dbReference type="SMART" id="SM00173">
    <property type="entry name" value="RAS"/>
    <property type="match status" value="1"/>
</dbReference>
<reference evidence="2 3" key="1">
    <citation type="journal article" date="1998" name="Science">
        <title>Genome sequence of the nematode C. elegans: a platform for investigating biology.</title>
        <authorList>
            <consortium name="The C. elegans sequencing consortium"/>
            <person name="Sulson J.E."/>
            <person name="Waterston R."/>
        </authorList>
    </citation>
    <scope>NUCLEOTIDE SEQUENCE [LARGE SCALE GENOMIC DNA]</scope>
    <source>
        <strain evidence="2 3">Bristol N2</strain>
    </source>
</reference>
<dbReference type="PROSITE" id="PS51419">
    <property type="entry name" value="RAB"/>
    <property type="match status" value="1"/>
</dbReference>
<evidence type="ECO:0000313" key="2">
    <source>
        <dbReference type="EMBL" id="CAB07357.1"/>
    </source>
</evidence>
<dbReference type="GO" id="GO:0005525">
    <property type="term" value="F:GTP binding"/>
    <property type="evidence" value="ECO:0000318"/>
    <property type="project" value="GO_Central"/>
</dbReference>
<dbReference type="AlphaFoldDB" id="O17789"/>
<dbReference type="GeneID" id="184331"/>
<evidence type="ECO:0000256" key="1">
    <source>
        <dbReference type="ARBA" id="ARBA00006270"/>
    </source>
</evidence>
<name>O17789_CAEEL</name>
<dbReference type="AGR" id="WB:WBGene00008672"/>
<dbReference type="Reactome" id="R-CEL-8873719">
    <property type="pathway name" value="RAB geranylgeranylation"/>
</dbReference>
<dbReference type="InParanoid" id="O17789"/>
<dbReference type="PIR" id="T20750">
    <property type="entry name" value="T20750"/>
</dbReference>
<dbReference type="eggNOG" id="KOG0098">
    <property type="taxonomic scope" value="Eukaryota"/>
</dbReference>
<dbReference type="NCBIfam" id="TIGR00231">
    <property type="entry name" value="small_GTP"/>
    <property type="match status" value="1"/>
</dbReference>
<dbReference type="Proteomes" id="UP000001940">
    <property type="component" value="Chromosome V"/>
</dbReference>
<dbReference type="PANTHER" id="PTHR47979">
    <property type="entry name" value="DRAB11-RELATED"/>
    <property type="match status" value="1"/>
</dbReference>
<dbReference type="RefSeq" id="NP_507084.1">
    <property type="nucleotide sequence ID" value="NM_074683.3"/>
</dbReference>
<dbReference type="UCSC" id="F11A5.4">
    <property type="organism name" value="c. elegans"/>
</dbReference>
<accession>O17789</accession>
<dbReference type="PaxDb" id="6239-F11A5.4"/>
<dbReference type="FunCoup" id="O17789">
    <property type="interactions" value="8"/>
</dbReference>
<protein>
    <submittedName>
        <fullName evidence="2">Ras-related protein Rab-2A</fullName>
    </submittedName>
</protein>
<dbReference type="SMR" id="O17789"/>
<dbReference type="GO" id="GO:0000139">
    <property type="term" value="C:Golgi membrane"/>
    <property type="evidence" value="ECO:0000318"/>
    <property type="project" value="GO_Central"/>
</dbReference>
<dbReference type="SMART" id="SM00174">
    <property type="entry name" value="RHO"/>
    <property type="match status" value="1"/>
</dbReference>
<sequence length="203" mass="23432">MSSDHVFKYVIIGDRGVGKSNLLLRFIGKPFDSIHPSTLGIEFGFRNLEIDRKKVKLHVWDTCGQERFRSLVGSYYRHAIGALLVYDITSRESFYHLEHWLTDLQRLGDPDIVIVLIGNKSDLEADREVRKEEGEAFAREFGLIFMEISAKTNEYVEEAFVNSAHEIYRKLNFGIIKEICVKKKKKKMNIIIRSISGKEKACC</sequence>
<dbReference type="GO" id="GO:0016192">
    <property type="term" value="P:vesicle-mediated transport"/>
    <property type="evidence" value="ECO:0000318"/>
    <property type="project" value="GO_Central"/>
</dbReference>
<dbReference type="SUPFAM" id="SSF52540">
    <property type="entry name" value="P-loop containing nucleoside triphosphate hydrolases"/>
    <property type="match status" value="1"/>
</dbReference>
<dbReference type="Gene3D" id="3.40.50.300">
    <property type="entry name" value="P-loop containing nucleotide triphosphate hydrolases"/>
    <property type="match status" value="1"/>
</dbReference>
<proteinExistence type="inferred from homology"/>
<dbReference type="InterPro" id="IPR050209">
    <property type="entry name" value="Rab_GTPases_membrane_traffic"/>
</dbReference>
<gene>
    <name evidence="2 4" type="primary">rabr-3</name>
    <name evidence="2" type="ORF">CELE_F11A5.4</name>
    <name evidence="4" type="ORF">F11A5.4</name>
</gene>
<dbReference type="PhylomeDB" id="O17789"/>
<dbReference type="PROSITE" id="PS51421">
    <property type="entry name" value="RAS"/>
    <property type="match status" value="1"/>
</dbReference>
<dbReference type="PRINTS" id="PR00449">
    <property type="entry name" value="RASTRNSFRMNG"/>
</dbReference>
<dbReference type="CTD" id="184331"/>